<keyword evidence="4" id="KW-0808">Transferase</keyword>
<dbReference type="InterPro" id="IPR000653">
    <property type="entry name" value="DegT/StrS_aminotransferase"/>
</dbReference>
<dbReference type="GO" id="GO:0030170">
    <property type="term" value="F:pyridoxal phosphate binding"/>
    <property type="evidence" value="ECO:0007669"/>
    <property type="project" value="TreeGrafter"/>
</dbReference>
<sequence length="407" mass="45136">MATLALVGGTPTRTKPFPKWPVFDEREVHALREVVESGQWWGRTKGSKVEQFEQAFARYQHARHCIACTNGTTALYLALRAAGVEPGQEVIVPPYTFIASATAVLDVGAVPVFADIDPTTMTLDPQAAEAAITPRTAAIMAVHIAGRPADLDGLRAVAEKHELVLIEDAAQAHGAAWKERRVGAIGAVGGFSFQASKNITAGEGGAVTTDDDDIAEKVWSLHNCGRSRTGEWYAHYIVGGNHRMTEWQAAILLVQLQRADELHAKRQRNAAYLNSLLKELEVVEPLPDDERVTEHAYHLFIFRYFPERMGSVPKGKFIEALRAEGIPASPGYKPLYREPAFSKEALSWHPYARHYDYGKVRCPATERVCDCEAIWLTQSVLLGEAEDMEDIARAIRKVRDHYRELLA</sequence>
<name>A0A2H5XAJ1_9BACT</name>
<dbReference type="PANTHER" id="PTHR30244:SF34">
    <property type="entry name" value="DTDP-4-AMINO-4,6-DIDEOXYGALACTOSE TRANSAMINASE"/>
    <property type="match status" value="1"/>
</dbReference>
<dbReference type="GO" id="GO:0008483">
    <property type="term" value="F:transaminase activity"/>
    <property type="evidence" value="ECO:0007669"/>
    <property type="project" value="UniProtKB-KW"/>
</dbReference>
<organism evidence="4 5">
    <name type="scientific">Candidatus Fervidibacter japonicus</name>
    <dbReference type="NCBI Taxonomy" id="2035412"/>
    <lineage>
        <taxon>Bacteria</taxon>
        <taxon>Candidatus Fervidibacterota</taxon>
        <taxon>Candidatus Fervidibacter</taxon>
    </lineage>
</organism>
<feature type="active site" description="Proton acceptor" evidence="1">
    <location>
        <position position="197"/>
    </location>
</feature>
<dbReference type="EMBL" id="BEHT01000007">
    <property type="protein sequence ID" value="GBC98185.1"/>
    <property type="molecule type" value="Genomic_DNA"/>
</dbReference>
<dbReference type="InterPro" id="IPR015421">
    <property type="entry name" value="PyrdxlP-dep_Trfase_major"/>
</dbReference>
<dbReference type="PANTHER" id="PTHR30244">
    <property type="entry name" value="TRANSAMINASE"/>
    <property type="match status" value="1"/>
</dbReference>
<dbReference type="PIRSF" id="PIRSF000390">
    <property type="entry name" value="PLP_StrS"/>
    <property type="match status" value="1"/>
</dbReference>
<protein>
    <submittedName>
        <fullName evidence="4">L-glutamine:2-deoxy-scyllo-inosose aminotransferase</fullName>
        <ecNumber evidence="4">2.6.1.100</ecNumber>
    </submittedName>
</protein>
<dbReference type="Gene3D" id="3.90.1150.10">
    <property type="entry name" value="Aspartate Aminotransferase, domain 1"/>
    <property type="match status" value="1"/>
</dbReference>
<dbReference type="AlphaFoldDB" id="A0A2H5XAJ1"/>
<evidence type="ECO:0000256" key="2">
    <source>
        <dbReference type="PIRSR" id="PIRSR000390-2"/>
    </source>
</evidence>
<evidence type="ECO:0000256" key="3">
    <source>
        <dbReference type="RuleBase" id="RU004508"/>
    </source>
</evidence>
<dbReference type="GO" id="GO:0000271">
    <property type="term" value="P:polysaccharide biosynthetic process"/>
    <property type="evidence" value="ECO:0007669"/>
    <property type="project" value="TreeGrafter"/>
</dbReference>
<evidence type="ECO:0000256" key="1">
    <source>
        <dbReference type="PIRSR" id="PIRSR000390-1"/>
    </source>
</evidence>
<proteinExistence type="inferred from homology"/>
<dbReference type="Gene3D" id="3.40.640.10">
    <property type="entry name" value="Type I PLP-dependent aspartate aminotransferase-like (Major domain)"/>
    <property type="match status" value="1"/>
</dbReference>
<comment type="similarity">
    <text evidence="3">Belongs to the DegT/DnrJ/EryC1 family.</text>
</comment>
<dbReference type="EC" id="2.6.1.100" evidence="4"/>
<dbReference type="InterPro" id="IPR015422">
    <property type="entry name" value="PyrdxlP-dep_Trfase_small"/>
</dbReference>
<keyword evidence="4" id="KW-0032">Aminotransferase</keyword>
<dbReference type="CDD" id="cd00616">
    <property type="entry name" value="AHBA_syn"/>
    <property type="match status" value="1"/>
</dbReference>
<dbReference type="InterPro" id="IPR015424">
    <property type="entry name" value="PyrdxlP-dep_Trfase"/>
</dbReference>
<gene>
    <name evidence="4" type="primary">kanB</name>
    <name evidence="4" type="ORF">HRbin17_00684</name>
</gene>
<keyword evidence="2 3" id="KW-0663">Pyridoxal phosphate</keyword>
<feature type="modified residue" description="N6-(pyridoxal phosphate)lysine" evidence="2">
    <location>
        <position position="197"/>
    </location>
</feature>
<evidence type="ECO:0000313" key="4">
    <source>
        <dbReference type="EMBL" id="GBC98185.1"/>
    </source>
</evidence>
<dbReference type="SUPFAM" id="SSF53383">
    <property type="entry name" value="PLP-dependent transferases"/>
    <property type="match status" value="1"/>
</dbReference>
<reference evidence="5" key="1">
    <citation type="submission" date="2017-09" db="EMBL/GenBank/DDBJ databases">
        <title>Metaegenomics of thermophilic ammonia-oxidizing enrichment culture.</title>
        <authorList>
            <person name="Kato S."/>
            <person name="Suzuki K."/>
        </authorList>
    </citation>
    <scope>NUCLEOTIDE SEQUENCE [LARGE SCALE GENOMIC DNA]</scope>
</reference>
<comment type="caution">
    <text evidence="4">The sequence shown here is derived from an EMBL/GenBank/DDBJ whole genome shotgun (WGS) entry which is preliminary data.</text>
</comment>
<accession>A0A2H5XAJ1</accession>
<dbReference type="Proteomes" id="UP000236173">
    <property type="component" value="Unassembled WGS sequence"/>
</dbReference>
<evidence type="ECO:0000313" key="5">
    <source>
        <dbReference type="Proteomes" id="UP000236173"/>
    </source>
</evidence>
<dbReference type="Pfam" id="PF01041">
    <property type="entry name" value="DegT_DnrJ_EryC1"/>
    <property type="match status" value="1"/>
</dbReference>